<evidence type="ECO:0000313" key="2">
    <source>
        <dbReference type="EMBL" id="NYS23485.1"/>
    </source>
</evidence>
<dbReference type="EMBL" id="JACBXS010000001">
    <property type="protein sequence ID" value="NYS23485.1"/>
    <property type="molecule type" value="Genomic_DNA"/>
</dbReference>
<organism evidence="2 3">
    <name type="scientific">Rhabdonatronobacter sediminivivens</name>
    <dbReference type="NCBI Taxonomy" id="2743469"/>
    <lineage>
        <taxon>Bacteria</taxon>
        <taxon>Pseudomonadati</taxon>
        <taxon>Pseudomonadota</taxon>
        <taxon>Alphaproteobacteria</taxon>
        <taxon>Rhodobacterales</taxon>
        <taxon>Paracoccaceae</taxon>
        <taxon>Rhabdonatronobacter</taxon>
    </lineage>
</organism>
<gene>
    <name evidence="2" type="ORF">HUK65_00660</name>
</gene>
<sequence>MPVQSISLPRPLPAEAPCAKAGRRTGFAPGTLVRTLAGDRPIDSLLAGDTLIDATGRITVLRGRQMQRLARAELVRIAPGALDPAARLDRDLLVGAQQEILHEDWRTRLLADGPAAVAAWRLVDDALITRESRRDAVLWSLVLDRPAVLRVNGLRVAVATTQATSGASPAPRQMAA</sequence>
<proteinExistence type="predicted"/>
<dbReference type="Pfam" id="PF13403">
    <property type="entry name" value="Hint_2"/>
    <property type="match status" value="1"/>
</dbReference>
<dbReference type="Proteomes" id="UP000529417">
    <property type="component" value="Unassembled WGS sequence"/>
</dbReference>
<dbReference type="AlphaFoldDB" id="A0A7Z0HWL6"/>
<name>A0A7Z0HWL6_9RHOB</name>
<keyword evidence="3" id="KW-1185">Reference proteome</keyword>
<reference evidence="2 3" key="1">
    <citation type="journal article" date="2000" name="Arch. Microbiol.">
        <title>Rhodobaca bogoriensis gen. nov. and sp. nov., an alkaliphilic purple nonsulfur bacterium from African Rift Valley soda lakes.</title>
        <authorList>
            <person name="Milford A.D."/>
            <person name="Achenbach L.A."/>
            <person name="Jung D.O."/>
            <person name="Madigan M.T."/>
        </authorList>
    </citation>
    <scope>NUCLEOTIDE SEQUENCE [LARGE SCALE GENOMIC DNA]</scope>
    <source>
        <strain evidence="2 3">2376</strain>
    </source>
</reference>
<accession>A0A7Z0HWL6</accession>
<feature type="domain" description="Hedgehog/Intein (Hint)" evidence="1">
    <location>
        <begin position="26"/>
        <end position="155"/>
    </location>
</feature>
<dbReference type="RefSeq" id="WP_179904187.1">
    <property type="nucleotide sequence ID" value="NZ_JACBXS010000001.1"/>
</dbReference>
<protein>
    <submittedName>
        <fullName evidence="2">Hint domain-containing protein</fullName>
    </submittedName>
</protein>
<evidence type="ECO:0000259" key="1">
    <source>
        <dbReference type="Pfam" id="PF13403"/>
    </source>
</evidence>
<dbReference type="InterPro" id="IPR028992">
    <property type="entry name" value="Hedgehog/Intein_dom"/>
</dbReference>
<comment type="caution">
    <text evidence="2">The sequence shown here is derived from an EMBL/GenBank/DDBJ whole genome shotgun (WGS) entry which is preliminary data.</text>
</comment>
<evidence type="ECO:0000313" key="3">
    <source>
        <dbReference type="Proteomes" id="UP000529417"/>
    </source>
</evidence>